<dbReference type="STRING" id="1391915.U7Q8A1"/>
<dbReference type="eggNOG" id="ENOG502SNSN">
    <property type="taxonomic scope" value="Eukaryota"/>
</dbReference>
<name>U7Q8A1_SPOS1</name>
<sequence>MAATSSSPARLFPPVVNAFSNWGRIKTFDLCGASRDECLYVVESHTGFSGRKPLGARPGLILHSGMSRKDPVLAAAGNETPGRSLNPDTIVLLPCLDPSEEASTMAIEKMRLATTAGSLRFAIEAGEEMQREEFEWRKIRKGEDNAAASGGFRLVRLSSRSPTAQARSGSMAGSSTQLSALSPAAGGYETVAILAWRMKWIGSTHGFSLYLMGTEKLGDRWALMTVMTALRLFSLHVYTYLVPHALLARALCSIRRVASANHMDSPSTIPTYDGEDAERVFARSRAHWQQALAQALALPSTAAAAAPKALDVQRALFRTPALPDSLPRDADTIYGMPFWTGAPLKPCAHRNLQGPKEKFSLRTKYRIRVTVAPAESMSFATWPGTPHNGVAWLALGWAYVLSASLAERQSVSVEYRDEDTCNVDGQTDGTQHDNTQQTVSLPYATPAERRWWRAITAPGAGWVLADGGLTPWAVDVAEEGLGRVAVATDADEIDAVAETPPTARQAARYLARMCAFFRLGSQSSAAFAAALTFPLHSHTFWREENPICLPRPRLGTDIGRGGSRGRGRGPGRGRGRGRGRVHDVDAIDPACDLANCPLSSEFANLSYYLSLSLAPWVIGSALFSAFWERDVPCHLAGAWIQPAAAIVIPILWTETGATRPDGDFELFAKVLSGTRSAPLWLGVALCGHGRFLQSVYWYLSHLQSAGYLVSRGMAAAWTGLQACFLHDLLSASPQGAGLVSRAHVWRLRHAFTRNYPPDENFQYMPLHPWPPFGVMRVEDVELEIRAHVTCGHRWTYSHWTWLVPGADTDQDDGFFLNRSTPMPPARIIPPPPAPDSPLDATLTAALEANPIQPTEWDKIRTMSRHATETIFWWANTQVERGFAGTVLPQMPAQGDRLPATGSPKQPKHYDAMSVEVWRDGVVQADAPGALSRLKMS</sequence>
<keyword evidence="3" id="KW-1185">Reference proteome</keyword>
<evidence type="ECO:0000256" key="1">
    <source>
        <dbReference type="SAM" id="MobiDB-lite"/>
    </source>
</evidence>
<protein>
    <submittedName>
        <fullName evidence="2">Uncharacterized protein</fullName>
    </submittedName>
</protein>
<dbReference type="OrthoDB" id="3549294at2759"/>
<feature type="region of interest" description="Disordered" evidence="1">
    <location>
        <begin position="557"/>
        <end position="579"/>
    </location>
</feature>
<gene>
    <name evidence="2" type="ORF">HMPREF1624_01603</name>
</gene>
<proteinExistence type="predicted"/>
<dbReference type="HOGENOM" id="CLU_013935_3_0_1"/>
<accession>U7Q8A1</accession>
<dbReference type="AlphaFoldDB" id="U7Q8A1"/>
<evidence type="ECO:0000313" key="3">
    <source>
        <dbReference type="Proteomes" id="UP000018087"/>
    </source>
</evidence>
<organism evidence="2 3">
    <name type="scientific">Sporothrix schenckii (strain ATCC 58251 / de Perez 2211183)</name>
    <name type="common">Rose-picker's disease fungus</name>
    <dbReference type="NCBI Taxonomy" id="1391915"/>
    <lineage>
        <taxon>Eukaryota</taxon>
        <taxon>Fungi</taxon>
        <taxon>Dikarya</taxon>
        <taxon>Ascomycota</taxon>
        <taxon>Pezizomycotina</taxon>
        <taxon>Sordariomycetes</taxon>
        <taxon>Sordariomycetidae</taxon>
        <taxon>Ophiostomatales</taxon>
        <taxon>Ophiostomataceae</taxon>
        <taxon>Sporothrix</taxon>
    </lineage>
</organism>
<dbReference type="EMBL" id="KI440842">
    <property type="protein sequence ID" value="ERT03295.1"/>
    <property type="molecule type" value="Genomic_DNA"/>
</dbReference>
<reference evidence="3" key="1">
    <citation type="journal article" date="2014" name="Genome Announc.">
        <title>Genome sequence of the pathogenic fungus Sporothrix schenckii (ATCC 58251).</title>
        <authorList>
            <person name="Cuomo C.A."/>
            <person name="Rodriguez-Del Valle N."/>
            <person name="Perez-Sanchez L."/>
            <person name="Abouelleil A."/>
            <person name="Goldberg J."/>
            <person name="Young S."/>
            <person name="Zeng Q."/>
            <person name="Birren B.W."/>
        </authorList>
    </citation>
    <scope>NUCLEOTIDE SEQUENCE [LARGE SCALE GENOMIC DNA]</scope>
    <source>
        <strain evidence="3">ATCC 58251 / de Perez 2211183</strain>
    </source>
</reference>
<feature type="compositionally biased region" description="Basic residues" evidence="1">
    <location>
        <begin position="563"/>
        <end position="579"/>
    </location>
</feature>
<evidence type="ECO:0000313" key="2">
    <source>
        <dbReference type="EMBL" id="ERT03295.1"/>
    </source>
</evidence>
<dbReference type="Proteomes" id="UP000018087">
    <property type="component" value="Unassembled WGS sequence"/>
</dbReference>